<dbReference type="EMBL" id="QKYU01000023">
    <property type="protein sequence ID" value="PZW40852.1"/>
    <property type="molecule type" value="Genomic_DNA"/>
</dbReference>
<dbReference type="InterPro" id="IPR000515">
    <property type="entry name" value="MetI-like"/>
</dbReference>
<evidence type="ECO:0000313" key="9">
    <source>
        <dbReference type="EMBL" id="PZW40852.1"/>
    </source>
</evidence>
<evidence type="ECO:0000256" key="6">
    <source>
        <dbReference type="ARBA" id="ARBA00023136"/>
    </source>
</evidence>
<dbReference type="GO" id="GO:0005886">
    <property type="term" value="C:plasma membrane"/>
    <property type="evidence" value="ECO:0007669"/>
    <property type="project" value="UniProtKB-SubCell"/>
</dbReference>
<evidence type="ECO:0000256" key="3">
    <source>
        <dbReference type="ARBA" id="ARBA00022475"/>
    </source>
</evidence>
<dbReference type="SUPFAM" id="SSF161098">
    <property type="entry name" value="MetI-like"/>
    <property type="match status" value="1"/>
</dbReference>
<feature type="transmembrane region" description="Helical" evidence="7">
    <location>
        <begin position="107"/>
        <end position="127"/>
    </location>
</feature>
<evidence type="ECO:0000313" key="10">
    <source>
        <dbReference type="Proteomes" id="UP000249688"/>
    </source>
</evidence>
<keyword evidence="2 7" id="KW-0813">Transport</keyword>
<evidence type="ECO:0000259" key="8">
    <source>
        <dbReference type="PROSITE" id="PS50928"/>
    </source>
</evidence>
<sequence>MDRGLTLYLARRIGLAGLMLFGLICLTFVISNVAPSDPAALAAGPDAGRSQIEQARREYGLDKPLPEQFLRYVGDLAQGEFGRSIATGRSVGTDLLRYLPATLELCILAMLIGVLVGVPLGVLSAVLKDGPIDHVTRIFAVSGIAMPPFWFGLLLQLAFATGLGWLPTSGRLSVMTLPPDPITGLMLVDAVLRGQWDVFREGLSYIILPAIVLSFPCLASILRVNRGEMVETLRADYITAARAHGVTPWRMICVHALRNAMLPTLAIIGLRWGWMMSSTVLVETVFDWPGIGLYAVSSAIAGDFKPVMGVTLIVGLNFMIASLIVDLLYGVLDPRLREG</sequence>
<accession>A0A2W7I5U7</accession>
<keyword evidence="5 7" id="KW-1133">Transmembrane helix</keyword>
<dbReference type="InterPro" id="IPR045621">
    <property type="entry name" value="BPD_transp_1_N"/>
</dbReference>
<reference evidence="9 10" key="1">
    <citation type="submission" date="2018-06" db="EMBL/GenBank/DDBJ databases">
        <title>Genomic Encyclopedia of Archaeal and Bacterial Type Strains, Phase II (KMG-II): from individual species to whole genera.</title>
        <authorList>
            <person name="Goeker M."/>
        </authorList>
    </citation>
    <scope>NUCLEOTIDE SEQUENCE [LARGE SCALE GENOMIC DNA]</scope>
    <source>
        <strain evidence="9 10">DSM 24525</strain>
    </source>
</reference>
<feature type="transmembrane region" description="Helical" evidence="7">
    <location>
        <begin position="139"/>
        <end position="166"/>
    </location>
</feature>
<evidence type="ECO:0000256" key="1">
    <source>
        <dbReference type="ARBA" id="ARBA00004651"/>
    </source>
</evidence>
<dbReference type="RefSeq" id="WP_211314196.1">
    <property type="nucleotide sequence ID" value="NZ_QKYU01000023.1"/>
</dbReference>
<protein>
    <submittedName>
        <fullName evidence="9">Peptide/nickel transport system permease protein</fullName>
    </submittedName>
</protein>
<feature type="transmembrane region" description="Helical" evidence="7">
    <location>
        <begin position="307"/>
        <end position="332"/>
    </location>
</feature>
<dbReference type="InterPro" id="IPR035906">
    <property type="entry name" value="MetI-like_sf"/>
</dbReference>
<gene>
    <name evidence="9" type="ORF">C8P66_12359</name>
</gene>
<dbReference type="PANTHER" id="PTHR43163">
    <property type="entry name" value="DIPEPTIDE TRANSPORT SYSTEM PERMEASE PROTEIN DPPB-RELATED"/>
    <property type="match status" value="1"/>
</dbReference>
<comment type="similarity">
    <text evidence="7">Belongs to the binding-protein-dependent transport system permease family.</text>
</comment>
<evidence type="ECO:0000256" key="5">
    <source>
        <dbReference type="ARBA" id="ARBA00022989"/>
    </source>
</evidence>
<name>A0A2W7I5U7_9PROT</name>
<proteinExistence type="inferred from homology"/>
<dbReference type="AlphaFoldDB" id="A0A2W7I5U7"/>
<dbReference type="Pfam" id="PF19300">
    <property type="entry name" value="BPD_transp_1_N"/>
    <property type="match status" value="1"/>
</dbReference>
<feature type="transmembrane region" description="Helical" evidence="7">
    <location>
        <begin position="202"/>
        <end position="224"/>
    </location>
</feature>
<feature type="domain" description="ABC transmembrane type-1" evidence="8">
    <location>
        <begin position="99"/>
        <end position="329"/>
    </location>
</feature>
<evidence type="ECO:0000256" key="7">
    <source>
        <dbReference type="RuleBase" id="RU363032"/>
    </source>
</evidence>
<dbReference type="PROSITE" id="PS50928">
    <property type="entry name" value="ABC_TM1"/>
    <property type="match status" value="1"/>
</dbReference>
<dbReference type="Proteomes" id="UP000249688">
    <property type="component" value="Unassembled WGS sequence"/>
</dbReference>
<organism evidence="9 10">
    <name type="scientific">Humitalea rosea</name>
    <dbReference type="NCBI Taxonomy" id="990373"/>
    <lineage>
        <taxon>Bacteria</taxon>
        <taxon>Pseudomonadati</taxon>
        <taxon>Pseudomonadota</taxon>
        <taxon>Alphaproteobacteria</taxon>
        <taxon>Acetobacterales</taxon>
        <taxon>Roseomonadaceae</taxon>
        <taxon>Humitalea</taxon>
    </lineage>
</organism>
<dbReference type="GO" id="GO:0071916">
    <property type="term" value="F:dipeptide transmembrane transporter activity"/>
    <property type="evidence" value="ECO:0007669"/>
    <property type="project" value="TreeGrafter"/>
</dbReference>
<dbReference type="PANTHER" id="PTHR43163:SF6">
    <property type="entry name" value="DIPEPTIDE TRANSPORT SYSTEM PERMEASE PROTEIN DPPB-RELATED"/>
    <property type="match status" value="1"/>
</dbReference>
<comment type="caution">
    <text evidence="9">The sequence shown here is derived from an EMBL/GenBank/DDBJ whole genome shotgun (WGS) entry which is preliminary data.</text>
</comment>
<comment type="subcellular location">
    <subcellularLocation>
        <location evidence="1 7">Cell membrane</location>
        <topology evidence="1 7">Multi-pass membrane protein</topology>
    </subcellularLocation>
</comment>
<dbReference type="Gene3D" id="1.10.3720.10">
    <property type="entry name" value="MetI-like"/>
    <property type="match status" value="1"/>
</dbReference>
<feature type="transmembrane region" description="Helical" evidence="7">
    <location>
        <begin position="12"/>
        <end position="31"/>
    </location>
</feature>
<keyword evidence="3" id="KW-1003">Cell membrane</keyword>
<evidence type="ECO:0000256" key="4">
    <source>
        <dbReference type="ARBA" id="ARBA00022692"/>
    </source>
</evidence>
<keyword evidence="6 7" id="KW-0472">Membrane</keyword>
<keyword evidence="10" id="KW-1185">Reference proteome</keyword>
<dbReference type="Pfam" id="PF00528">
    <property type="entry name" value="BPD_transp_1"/>
    <property type="match status" value="1"/>
</dbReference>
<dbReference type="CDD" id="cd06261">
    <property type="entry name" value="TM_PBP2"/>
    <property type="match status" value="1"/>
</dbReference>
<keyword evidence="4 7" id="KW-0812">Transmembrane</keyword>
<evidence type="ECO:0000256" key="2">
    <source>
        <dbReference type="ARBA" id="ARBA00022448"/>
    </source>
</evidence>